<evidence type="ECO:0000313" key="1">
    <source>
        <dbReference type="EMBL" id="CAB4906191.1"/>
    </source>
</evidence>
<dbReference type="EMBL" id="CAFBMK010000036">
    <property type="protein sequence ID" value="CAB4906191.1"/>
    <property type="molecule type" value="Genomic_DNA"/>
</dbReference>
<gene>
    <name evidence="1" type="ORF">UFOPK3564_00899</name>
</gene>
<proteinExistence type="predicted"/>
<dbReference type="AlphaFoldDB" id="A0A6J7GCU7"/>
<name>A0A6J7GCU7_9ZZZZ</name>
<accession>A0A6J7GCU7</accession>
<sequence>MPTEFVTLRRDAADVLVSTLRNLDGVQLAVTFPPMRLSDEVRDAITSVRNVLDARHVRQLGTYSTAKRLGLGQGTVAAMCRDGRFPEAWKSSAGWHIPEDAMPLPAGREADR</sequence>
<protein>
    <submittedName>
        <fullName evidence="1">Unannotated protein</fullName>
    </submittedName>
</protein>
<organism evidence="1">
    <name type="scientific">freshwater metagenome</name>
    <dbReference type="NCBI Taxonomy" id="449393"/>
    <lineage>
        <taxon>unclassified sequences</taxon>
        <taxon>metagenomes</taxon>
        <taxon>ecological metagenomes</taxon>
    </lineage>
</organism>
<reference evidence="1" key="1">
    <citation type="submission" date="2020-05" db="EMBL/GenBank/DDBJ databases">
        <authorList>
            <person name="Chiriac C."/>
            <person name="Salcher M."/>
            <person name="Ghai R."/>
            <person name="Kavagutti S V."/>
        </authorList>
    </citation>
    <scope>NUCLEOTIDE SEQUENCE</scope>
</reference>